<evidence type="ECO:0000256" key="3">
    <source>
        <dbReference type="ARBA" id="ARBA00022692"/>
    </source>
</evidence>
<feature type="transmembrane region" description="Helical" evidence="6">
    <location>
        <begin position="152"/>
        <end position="175"/>
    </location>
</feature>
<dbReference type="Pfam" id="PF00892">
    <property type="entry name" value="EamA"/>
    <property type="match status" value="2"/>
</dbReference>
<name>A0ABU8QJB1_9RHOB</name>
<evidence type="ECO:0000313" key="9">
    <source>
        <dbReference type="Proteomes" id="UP001368270"/>
    </source>
</evidence>
<protein>
    <submittedName>
        <fullName evidence="8">DMT family transporter</fullName>
    </submittedName>
</protein>
<evidence type="ECO:0000313" key="8">
    <source>
        <dbReference type="EMBL" id="MEJ5219517.1"/>
    </source>
</evidence>
<evidence type="ECO:0000256" key="6">
    <source>
        <dbReference type="SAM" id="Phobius"/>
    </source>
</evidence>
<feature type="domain" description="EamA" evidence="7">
    <location>
        <begin position="5"/>
        <end position="138"/>
    </location>
</feature>
<proteinExistence type="inferred from homology"/>
<keyword evidence="5 6" id="KW-0472">Membrane</keyword>
<feature type="transmembrane region" description="Helical" evidence="6">
    <location>
        <begin position="187"/>
        <end position="209"/>
    </location>
</feature>
<dbReference type="InterPro" id="IPR000620">
    <property type="entry name" value="EamA_dom"/>
</dbReference>
<dbReference type="InterPro" id="IPR037185">
    <property type="entry name" value="EmrE-like"/>
</dbReference>
<comment type="caution">
    <text evidence="8">The sequence shown here is derived from an EMBL/GenBank/DDBJ whole genome shotgun (WGS) entry which is preliminary data.</text>
</comment>
<dbReference type="SUPFAM" id="SSF103481">
    <property type="entry name" value="Multidrug resistance efflux transporter EmrE"/>
    <property type="match status" value="2"/>
</dbReference>
<evidence type="ECO:0000256" key="1">
    <source>
        <dbReference type="ARBA" id="ARBA00004141"/>
    </source>
</evidence>
<dbReference type="Proteomes" id="UP001368270">
    <property type="component" value="Unassembled WGS sequence"/>
</dbReference>
<feature type="transmembrane region" description="Helical" evidence="6">
    <location>
        <begin position="74"/>
        <end position="91"/>
    </location>
</feature>
<comment type="similarity">
    <text evidence="2">Belongs to the drug/metabolite transporter (DMT) superfamily. 10 TMS drug/metabolite exporter (DME) (TC 2.A.7.3) family.</text>
</comment>
<sequence length="307" mass="33147">MPSSRGILFKVIALFLFSIMASLVKASAPHVPSYQAVFFRSFFAMPIILIWLAQRHDLRTGLKTQNPFGHLWRGLIGTSAMVMGFSALGILPLPEVTAIGFAAPLFTVILAALLLGETIRIFRLTALAIGLIGVAIIIAPRLTVFELGGIESIMLIGALLALGSAFLRALAVVHVRRLVKTEETAAIVFYFSLTATCASLATIPLGWVWPEPREFVFLISAGLVGGVAQIFLTTGYRYAQASTLAPFDYLSMLFALIIGYFIFAEVPTVATLAGASIVIFAGIMIIYRERKLGLERGKARPTVTPQG</sequence>
<keyword evidence="3 6" id="KW-0812">Transmembrane</keyword>
<feature type="transmembrane region" description="Helical" evidence="6">
    <location>
        <begin position="215"/>
        <end position="232"/>
    </location>
</feature>
<feature type="transmembrane region" description="Helical" evidence="6">
    <location>
        <begin position="244"/>
        <end position="263"/>
    </location>
</feature>
<keyword evidence="4 6" id="KW-1133">Transmembrane helix</keyword>
<gene>
    <name evidence="8" type="ORF">WG622_14770</name>
</gene>
<comment type="subcellular location">
    <subcellularLocation>
        <location evidence="1">Membrane</location>
        <topology evidence="1">Multi-pass membrane protein</topology>
    </subcellularLocation>
</comment>
<keyword evidence="9" id="KW-1185">Reference proteome</keyword>
<accession>A0ABU8QJB1</accession>
<feature type="transmembrane region" description="Helical" evidence="6">
    <location>
        <begin position="122"/>
        <end position="140"/>
    </location>
</feature>
<evidence type="ECO:0000256" key="4">
    <source>
        <dbReference type="ARBA" id="ARBA00022989"/>
    </source>
</evidence>
<organism evidence="8 9">
    <name type="scientific">Cognatishimia coralii</name>
    <dbReference type="NCBI Taxonomy" id="3083254"/>
    <lineage>
        <taxon>Bacteria</taxon>
        <taxon>Pseudomonadati</taxon>
        <taxon>Pseudomonadota</taxon>
        <taxon>Alphaproteobacteria</taxon>
        <taxon>Rhodobacterales</taxon>
        <taxon>Paracoccaceae</taxon>
        <taxon>Cognatishimia</taxon>
    </lineage>
</organism>
<dbReference type="PANTHER" id="PTHR22911">
    <property type="entry name" value="ACYL-MALONYL CONDENSING ENZYME-RELATED"/>
    <property type="match status" value="1"/>
</dbReference>
<dbReference type="RefSeq" id="WP_339404313.1">
    <property type="nucleotide sequence ID" value="NZ_JBBGAZ010000009.1"/>
</dbReference>
<dbReference type="EMBL" id="JBBGAZ010000009">
    <property type="protein sequence ID" value="MEJ5219517.1"/>
    <property type="molecule type" value="Genomic_DNA"/>
</dbReference>
<reference evidence="8 9" key="1">
    <citation type="submission" date="2024-03" db="EMBL/GenBank/DDBJ databases">
        <title>Cognatishimia coralii sp. nov., a marine bacterium isolated from coral surrounding seawater.</title>
        <authorList>
            <person name="Liu X."/>
            <person name="Liu S."/>
            <person name="Sun H."/>
            <person name="Zhang Y."/>
        </authorList>
    </citation>
    <scope>NUCLEOTIDE SEQUENCE [LARGE SCALE GENOMIC DNA]</scope>
    <source>
        <strain evidence="8 9">D5M38</strain>
    </source>
</reference>
<feature type="transmembrane region" description="Helical" evidence="6">
    <location>
        <begin position="269"/>
        <end position="287"/>
    </location>
</feature>
<feature type="domain" description="EamA" evidence="7">
    <location>
        <begin position="156"/>
        <end position="287"/>
    </location>
</feature>
<evidence type="ECO:0000256" key="2">
    <source>
        <dbReference type="ARBA" id="ARBA00009853"/>
    </source>
</evidence>
<evidence type="ECO:0000259" key="7">
    <source>
        <dbReference type="Pfam" id="PF00892"/>
    </source>
</evidence>
<evidence type="ECO:0000256" key="5">
    <source>
        <dbReference type="ARBA" id="ARBA00023136"/>
    </source>
</evidence>
<feature type="transmembrane region" description="Helical" evidence="6">
    <location>
        <begin position="36"/>
        <end position="53"/>
    </location>
</feature>
<feature type="transmembrane region" description="Helical" evidence="6">
    <location>
        <begin position="97"/>
        <end position="115"/>
    </location>
</feature>
<dbReference type="PANTHER" id="PTHR22911:SF6">
    <property type="entry name" value="SOLUTE CARRIER FAMILY 35 MEMBER G1"/>
    <property type="match status" value="1"/>
</dbReference>